<keyword evidence="1" id="KW-0808">Transferase</keyword>
<dbReference type="Proteomes" id="UP001304300">
    <property type="component" value="Chromosome"/>
</dbReference>
<dbReference type="Pfam" id="PF00793">
    <property type="entry name" value="DAHP_synth_1"/>
    <property type="match status" value="1"/>
</dbReference>
<organism evidence="3 4">
    <name type="scientific">Rubellicoccus peritrichatus</name>
    <dbReference type="NCBI Taxonomy" id="3080537"/>
    <lineage>
        <taxon>Bacteria</taxon>
        <taxon>Pseudomonadati</taxon>
        <taxon>Verrucomicrobiota</taxon>
        <taxon>Opitutia</taxon>
        <taxon>Puniceicoccales</taxon>
        <taxon>Cerasicoccaceae</taxon>
        <taxon>Rubellicoccus</taxon>
    </lineage>
</organism>
<dbReference type="Gene3D" id="3.30.70.1140">
    <property type="entry name" value="Phospho-2-dehydro-3-deoxyheptonate aldolase, domain 1"/>
    <property type="match status" value="1"/>
</dbReference>
<dbReference type="Gene3D" id="3.20.20.70">
    <property type="entry name" value="Aldolase class I"/>
    <property type="match status" value="1"/>
</dbReference>
<proteinExistence type="predicted"/>
<dbReference type="KEGG" id="puo:RZN69_06760"/>
<evidence type="ECO:0000259" key="2">
    <source>
        <dbReference type="Pfam" id="PF00793"/>
    </source>
</evidence>
<accession>A0AAQ3LDV8</accession>
<sequence length="346" mass="37692">MIIPKPNKLSDAQLAEIESIVGEFGCRIQPIVGAERSIYAILGDERHETMINRVLGLDYVDRVDQIDSPYRLMDRRSELASGKLTLAGVTLGHAPLFIAGHCTIDPKNPNLFYESAEAIKKAGAHMLRGGVWKPRTMPYSYQGDSSALDILLEARERTGLPINTEVMDEAQLNIVLEHGVDMIQVGARNALNYPLLRRIGEVTAGSKTAVLLKRGRPMAAPEECLAAAEYIAAAGNPNILLCPRGTLPQMDGYRNHPDECITQLLKEKTWASVIVDPSHSVGRAGYVPGAALAGMAYGADGIVVECHIDPGHGIGDDPKQAITPAILKDLIEDSSAVWKLRRKYER</sequence>
<dbReference type="SUPFAM" id="SSF51569">
    <property type="entry name" value="Aldolase"/>
    <property type="match status" value="1"/>
</dbReference>
<evidence type="ECO:0000313" key="4">
    <source>
        <dbReference type="Proteomes" id="UP001304300"/>
    </source>
</evidence>
<keyword evidence="4" id="KW-1185">Reference proteome</keyword>
<gene>
    <name evidence="3" type="ORF">RZN69_06760</name>
</gene>
<protein>
    <recommendedName>
        <fullName evidence="2">DAHP synthetase I/KDSA domain-containing protein</fullName>
    </recommendedName>
</protein>
<dbReference type="PANTHER" id="PTHR43018:SF1">
    <property type="entry name" value="PROTEIN AROA(G)"/>
    <property type="match status" value="1"/>
</dbReference>
<feature type="domain" description="DAHP synthetase I/KDSA" evidence="2">
    <location>
        <begin position="93"/>
        <end position="342"/>
    </location>
</feature>
<dbReference type="InterPro" id="IPR013785">
    <property type="entry name" value="Aldolase_TIM"/>
</dbReference>
<reference evidence="3 4" key="1">
    <citation type="submission" date="2023-10" db="EMBL/GenBank/DDBJ databases">
        <title>Rubellicoccus peritrichatus gen. nov., sp. nov., isolated from an algae of coral reef tank.</title>
        <authorList>
            <person name="Luo J."/>
        </authorList>
    </citation>
    <scope>NUCLEOTIDE SEQUENCE [LARGE SCALE GENOMIC DNA]</scope>
    <source>
        <strain evidence="3 4">CR14</strain>
    </source>
</reference>
<dbReference type="PANTHER" id="PTHR43018">
    <property type="entry name" value="PHOSPHO-2-DEHYDRO-3-DEOXYHEPTONATE ALDOLASE"/>
    <property type="match status" value="1"/>
</dbReference>
<name>A0AAQ3LDV8_9BACT</name>
<dbReference type="EMBL" id="CP136920">
    <property type="protein sequence ID" value="WOO42787.1"/>
    <property type="molecule type" value="Genomic_DNA"/>
</dbReference>
<evidence type="ECO:0000256" key="1">
    <source>
        <dbReference type="ARBA" id="ARBA00022679"/>
    </source>
</evidence>
<dbReference type="RefSeq" id="WP_317835315.1">
    <property type="nucleotide sequence ID" value="NZ_CP136920.1"/>
</dbReference>
<dbReference type="AlphaFoldDB" id="A0AAQ3LDV8"/>
<dbReference type="InterPro" id="IPR006218">
    <property type="entry name" value="DAHP1/KDSA"/>
</dbReference>
<dbReference type="GO" id="GO:0016740">
    <property type="term" value="F:transferase activity"/>
    <property type="evidence" value="ECO:0007669"/>
    <property type="project" value="UniProtKB-KW"/>
</dbReference>
<evidence type="ECO:0000313" key="3">
    <source>
        <dbReference type="EMBL" id="WOO42787.1"/>
    </source>
</evidence>
<dbReference type="InterPro" id="IPR052899">
    <property type="entry name" value="Class-I_DAHP_synthase"/>
</dbReference>